<protein>
    <recommendedName>
        <fullName evidence="1">Polysaccharide lyase 14 domain-containing protein</fullName>
    </recommendedName>
</protein>
<evidence type="ECO:0000259" key="1">
    <source>
        <dbReference type="Pfam" id="PF21294"/>
    </source>
</evidence>
<feature type="domain" description="Polysaccharide lyase 14" evidence="1">
    <location>
        <begin position="59"/>
        <end position="286"/>
    </location>
</feature>
<dbReference type="Pfam" id="PF21294">
    <property type="entry name" value="Polysacc_lyase_14"/>
    <property type="match status" value="1"/>
</dbReference>
<dbReference type="InterPro" id="IPR048958">
    <property type="entry name" value="Polysacc_lyase_14"/>
</dbReference>
<name>A0A4Q9MVA6_9APHY</name>
<dbReference type="AlphaFoldDB" id="A0A4Q9MVA6"/>
<dbReference type="Proteomes" id="UP000292957">
    <property type="component" value="Unassembled WGS sequence"/>
</dbReference>
<sequence>MTYLFTPHILTGFTTYPTSDVPTLALVRLDDKQLGVHRVSSNTSHNLVVPPVPVPGGDSTTQSWEAFFPAGSINPGNKTSPPGGFGFYLQGPPPFAEVMKQLPDSAEIVFTYSVLFEDGFQFAKGGKLPGIYGGAGEFAYGCTGGRQTDRCKCFNLRLMWREDGIGELYAYLPHVEQNRRRLLLVPPTSIQHPDYGFSVGRGAFRFVSGRWTRVTQRVKMNDVSQENGEIEIYIDGQSILLATGLVLRTEAGPDGRVQGLHMQTFFGGHSPDWASPKDQRIWFANISGAVVGPIGHDEV</sequence>
<organism evidence="2">
    <name type="scientific">Dichomitus squalens</name>
    <dbReference type="NCBI Taxonomy" id="114155"/>
    <lineage>
        <taxon>Eukaryota</taxon>
        <taxon>Fungi</taxon>
        <taxon>Dikarya</taxon>
        <taxon>Basidiomycota</taxon>
        <taxon>Agaricomycotina</taxon>
        <taxon>Agaricomycetes</taxon>
        <taxon>Polyporales</taxon>
        <taxon>Polyporaceae</taxon>
        <taxon>Dichomitus</taxon>
    </lineage>
</organism>
<evidence type="ECO:0000313" key="2">
    <source>
        <dbReference type="EMBL" id="TBU31900.1"/>
    </source>
</evidence>
<proteinExistence type="predicted"/>
<dbReference type="PANTHER" id="PTHR40124:SF1">
    <property type="entry name" value="DISAGGREGATASE RELATED REPEAT PROTEIN"/>
    <property type="match status" value="1"/>
</dbReference>
<gene>
    <name evidence="2" type="ORF">BD311DRAFT_751853</name>
</gene>
<dbReference type="PANTHER" id="PTHR40124">
    <property type="match status" value="1"/>
</dbReference>
<accession>A0A4Q9MVA6</accession>
<reference evidence="2" key="1">
    <citation type="submission" date="2019-01" db="EMBL/GenBank/DDBJ databases">
        <title>Draft genome sequences of three monokaryotic isolates of the white-rot basidiomycete fungus Dichomitus squalens.</title>
        <authorList>
            <consortium name="DOE Joint Genome Institute"/>
            <person name="Lopez S.C."/>
            <person name="Andreopoulos B."/>
            <person name="Pangilinan J."/>
            <person name="Lipzen A."/>
            <person name="Riley R."/>
            <person name="Ahrendt S."/>
            <person name="Ng V."/>
            <person name="Barry K."/>
            <person name="Daum C."/>
            <person name="Grigoriev I.V."/>
            <person name="Hilden K.S."/>
            <person name="Makela M.R."/>
            <person name="de Vries R.P."/>
        </authorList>
    </citation>
    <scope>NUCLEOTIDE SEQUENCE [LARGE SCALE GENOMIC DNA]</scope>
    <source>
        <strain evidence="2">OM18370.1</strain>
    </source>
</reference>
<dbReference type="Gene3D" id="2.60.120.200">
    <property type="match status" value="1"/>
</dbReference>
<dbReference type="EMBL" id="ML143397">
    <property type="protein sequence ID" value="TBU31900.1"/>
    <property type="molecule type" value="Genomic_DNA"/>
</dbReference>
<dbReference type="OrthoDB" id="3337916at2759"/>